<keyword evidence="2" id="KW-0808">Transferase</keyword>
<feature type="domain" description="N-acetyltransferase" evidence="1">
    <location>
        <begin position="8"/>
        <end position="167"/>
    </location>
</feature>
<dbReference type="InterPro" id="IPR016181">
    <property type="entry name" value="Acyl_CoA_acyltransferase"/>
</dbReference>
<reference evidence="2 3" key="1">
    <citation type="submission" date="2019-04" db="EMBL/GenBank/DDBJ databases">
        <authorList>
            <person name="Hwang J.C."/>
        </authorList>
    </citation>
    <scope>NUCLEOTIDE SEQUENCE [LARGE SCALE GENOMIC DNA]</scope>
    <source>
        <strain evidence="2 3">IMCC35002</strain>
    </source>
</reference>
<evidence type="ECO:0000259" key="1">
    <source>
        <dbReference type="PROSITE" id="PS51186"/>
    </source>
</evidence>
<evidence type="ECO:0000313" key="2">
    <source>
        <dbReference type="EMBL" id="TKB50078.1"/>
    </source>
</evidence>
<dbReference type="PANTHER" id="PTHR43792">
    <property type="entry name" value="GNAT FAMILY, PUTATIVE (AFU_ORTHOLOGUE AFUA_3G00765)-RELATED-RELATED"/>
    <property type="match status" value="1"/>
</dbReference>
<accession>A0A4U1BJ17</accession>
<organism evidence="2 3">
    <name type="scientific">Ferrimonas aestuarii</name>
    <dbReference type="NCBI Taxonomy" id="2569539"/>
    <lineage>
        <taxon>Bacteria</taxon>
        <taxon>Pseudomonadati</taxon>
        <taxon>Pseudomonadota</taxon>
        <taxon>Gammaproteobacteria</taxon>
        <taxon>Alteromonadales</taxon>
        <taxon>Ferrimonadaceae</taxon>
        <taxon>Ferrimonas</taxon>
    </lineage>
</organism>
<gene>
    <name evidence="2" type="ORF">FCL42_20050</name>
</gene>
<dbReference type="Proteomes" id="UP000305675">
    <property type="component" value="Unassembled WGS sequence"/>
</dbReference>
<keyword evidence="3" id="KW-1185">Reference proteome</keyword>
<dbReference type="AlphaFoldDB" id="A0A4U1BJ17"/>
<comment type="caution">
    <text evidence="2">The sequence shown here is derived from an EMBL/GenBank/DDBJ whole genome shotgun (WGS) entry which is preliminary data.</text>
</comment>
<sequence length="167" mass="18662">MLVETQRLTLTPFTLDDAPFMLALMNEPSYIRGIADRGVRTLSQAKAQIEERILSSYQQHDFGMYKVSLKQTNTPIGVAGLVKRPQLDEPDLGYAFLEEFHGQGYACEAADAVLKYELPRLGIKHVDAIVNADNLASIGVLTRLGFQYCDEILLEPSVLVSRYRLGK</sequence>
<dbReference type="InterPro" id="IPR000182">
    <property type="entry name" value="GNAT_dom"/>
</dbReference>
<protein>
    <submittedName>
        <fullName evidence="2">GNAT family N-acetyltransferase</fullName>
    </submittedName>
</protein>
<dbReference type="OrthoDB" id="9798081at2"/>
<evidence type="ECO:0000313" key="3">
    <source>
        <dbReference type="Proteomes" id="UP000305675"/>
    </source>
</evidence>
<dbReference type="InterPro" id="IPR051531">
    <property type="entry name" value="N-acetyltransferase"/>
</dbReference>
<dbReference type="Pfam" id="PF13302">
    <property type="entry name" value="Acetyltransf_3"/>
    <property type="match status" value="1"/>
</dbReference>
<dbReference type="PROSITE" id="PS51186">
    <property type="entry name" value="GNAT"/>
    <property type="match status" value="1"/>
</dbReference>
<dbReference type="SUPFAM" id="SSF55729">
    <property type="entry name" value="Acyl-CoA N-acyltransferases (Nat)"/>
    <property type="match status" value="1"/>
</dbReference>
<dbReference type="RefSeq" id="WP_136865210.1">
    <property type="nucleotide sequence ID" value="NZ_SWCJ01000024.1"/>
</dbReference>
<dbReference type="Gene3D" id="3.40.630.30">
    <property type="match status" value="1"/>
</dbReference>
<proteinExistence type="predicted"/>
<dbReference type="PANTHER" id="PTHR43792:SF1">
    <property type="entry name" value="N-ACETYLTRANSFERASE DOMAIN-CONTAINING PROTEIN"/>
    <property type="match status" value="1"/>
</dbReference>
<dbReference type="GO" id="GO:0016747">
    <property type="term" value="F:acyltransferase activity, transferring groups other than amino-acyl groups"/>
    <property type="evidence" value="ECO:0007669"/>
    <property type="project" value="InterPro"/>
</dbReference>
<dbReference type="EMBL" id="SWCJ01000024">
    <property type="protein sequence ID" value="TKB50078.1"/>
    <property type="molecule type" value="Genomic_DNA"/>
</dbReference>
<name>A0A4U1BJ17_9GAMM</name>